<dbReference type="EMBL" id="VBTE01000054">
    <property type="protein sequence ID" value="TLQ05281.1"/>
    <property type="molecule type" value="Genomic_DNA"/>
</dbReference>
<dbReference type="OrthoDB" id="92877at2"/>
<proteinExistence type="predicted"/>
<feature type="region of interest" description="Disordered" evidence="1">
    <location>
        <begin position="81"/>
        <end position="103"/>
    </location>
</feature>
<name>A0A5R9BZ44_9LACT</name>
<dbReference type="Proteomes" id="UP000307201">
    <property type="component" value="Unassembled WGS sequence"/>
</dbReference>
<dbReference type="STRING" id="191770.SAMN04488013_107150"/>
<comment type="caution">
    <text evidence="2">The sequence shown here is derived from an EMBL/GenBank/DDBJ whole genome shotgun (WGS) entry which is preliminary data.</text>
</comment>
<evidence type="ECO:0000313" key="2">
    <source>
        <dbReference type="EMBL" id="TLQ05281.1"/>
    </source>
</evidence>
<dbReference type="AlphaFoldDB" id="A0A5R9BZ44"/>
<evidence type="ECO:0008006" key="4">
    <source>
        <dbReference type="Google" id="ProtNLM"/>
    </source>
</evidence>
<reference evidence="2 3" key="1">
    <citation type="submission" date="2019-05" db="EMBL/GenBank/DDBJ databases">
        <title>The metagenome of a microbial culture collection derived from dairy environment covers the genomic content of the human microbiome.</title>
        <authorList>
            <person name="Roder T."/>
            <person name="Wuthrich D."/>
            <person name="Sattari Z."/>
            <person name="Von Ah U."/>
            <person name="Bar C."/>
            <person name="Ronchi F."/>
            <person name="Macpherson A.J."/>
            <person name="Ganal-Vonarburg S.C."/>
            <person name="Bruggmann R."/>
            <person name="Vergeres G."/>
        </authorList>
    </citation>
    <scope>NUCLEOTIDE SEQUENCE [LARGE SCALE GENOMIC DNA]</scope>
    <source>
        <strain evidence="2 3">FAM 24235</strain>
    </source>
</reference>
<protein>
    <recommendedName>
        <fullName evidence="4">HTH IS21-type domain-containing protein</fullName>
    </recommendedName>
</protein>
<evidence type="ECO:0000313" key="3">
    <source>
        <dbReference type="Proteomes" id="UP000307201"/>
    </source>
</evidence>
<sequence length="103" mass="12021">MEGEEKVDFKKVNRIAKVHHYKKKGFSNAKISRMLGIHRNTVRSDLQKKPKEAISWVQSLTTRERKLDPYKETIVNWLSDEPELSAPPRGSIRPQYSTKSITR</sequence>
<organism evidence="2 3">
    <name type="scientific">Marinilactibacillus psychrotolerans</name>
    <dbReference type="NCBI Taxonomy" id="191770"/>
    <lineage>
        <taxon>Bacteria</taxon>
        <taxon>Bacillati</taxon>
        <taxon>Bacillota</taxon>
        <taxon>Bacilli</taxon>
        <taxon>Lactobacillales</taxon>
        <taxon>Carnobacteriaceae</taxon>
        <taxon>Marinilactibacillus</taxon>
    </lineage>
</organism>
<accession>A0A5R9BZ44</accession>
<gene>
    <name evidence="2" type="ORF">FEZ48_12410</name>
</gene>
<evidence type="ECO:0000256" key="1">
    <source>
        <dbReference type="SAM" id="MobiDB-lite"/>
    </source>
</evidence>
<feature type="compositionally biased region" description="Polar residues" evidence="1">
    <location>
        <begin position="94"/>
        <end position="103"/>
    </location>
</feature>